<dbReference type="PANTHER" id="PTHR20913:SF7">
    <property type="entry name" value="RE60063P"/>
    <property type="match status" value="1"/>
</dbReference>
<keyword evidence="3" id="KW-0472">Membrane</keyword>
<dbReference type="GO" id="GO:0005789">
    <property type="term" value="C:endoplasmic reticulum membrane"/>
    <property type="evidence" value="ECO:0007669"/>
    <property type="project" value="TreeGrafter"/>
</dbReference>
<evidence type="ECO:0000313" key="6">
    <source>
        <dbReference type="Proteomes" id="UP000019132"/>
    </source>
</evidence>
<evidence type="ECO:0000259" key="4">
    <source>
        <dbReference type="PROSITE" id="PS50086"/>
    </source>
</evidence>
<dbReference type="OMA" id="VYMFAQI"/>
<dbReference type="STRING" id="431595.K3WBN5"/>
<accession>K3WBN5</accession>
<dbReference type="EnsemblProtists" id="PYU1_T002376">
    <property type="protein sequence ID" value="PYU1_T002376"/>
    <property type="gene ID" value="PYU1_G002373"/>
</dbReference>
<evidence type="ECO:0000256" key="2">
    <source>
        <dbReference type="SAM" id="MobiDB-lite"/>
    </source>
</evidence>
<dbReference type="VEuPathDB" id="FungiDB:PYU1_G002373"/>
<dbReference type="GO" id="GO:0005096">
    <property type="term" value="F:GTPase activator activity"/>
    <property type="evidence" value="ECO:0007669"/>
    <property type="project" value="UniProtKB-KW"/>
</dbReference>
<keyword evidence="3" id="KW-0812">Transmembrane</keyword>
<proteinExistence type="predicted"/>
<dbReference type="PROSITE" id="PS50086">
    <property type="entry name" value="TBC_RABGAP"/>
    <property type="match status" value="1"/>
</dbReference>
<feature type="transmembrane region" description="Helical" evidence="3">
    <location>
        <begin position="389"/>
        <end position="407"/>
    </location>
</feature>
<keyword evidence="6" id="KW-1185">Reference proteome</keyword>
<dbReference type="Pfam" id="PF00566">
    <property type="entry name" value="RabGAP-TBC"/>
    <property type="match status" value="1"/>
</dbReference>
<dbReference type="Gene3D" id="1.10.8.1310">
    <property type="match status" value="1"/>
</dbReference>
<dbReference type="InterPro" id="IPR045913">
    <property type="entry name" value="TBC20/Gyp8-like"/>
</dbReference>
<protein>
    <recommendedName>
        <fullName evidence="4">Rab-GAP TBC domain-containing protein</fullName>
    </recommendedName>
</protein>
<dbReference type="InterPro" id="IPR035969">
    <property type="entry name" value="Rab-GAP_TBC_sf"/>
</dbReference>
<dbReference type="Proteomes" id="UP000019132">
    <property type="component" value="Unassembled WGS sequence"/>
</dbReference>
<keyword evidence="1" id="KW-0343">GTPase activation</keyword>
<sequence>MGRKKRNGNDPRRAKGIPGRLRAERERKEIEAKAQQLRAAVARIRSFHAAQQAADSQPSAIEGVSAAAIFQKLRRLAVHNRGFVSDTFRQEIWPFLVGYGGFEPLEVHDPGHFAARTGPHRDDYQVEKDIERSLWHYDIVKGIRESDRRAKRRALTQIINAVLRGNDELHYYQGYHDVSSVFLLALGDQRAFCALERVSSSYHREAMGTGFETVMQVTRLLFPLVDAEDSALFAYMCQSGVEPFFALPWMITWFAHQLQRFEDVTRLYDVFLVSHPLFCLYVSAALILEARVRILKCDCDFGTMHSLLSKLPQTMDVEKVIARATMLIHTISPAQLLQLSDADPSLAKSTYFNCPYAYQERFDMAKPYVTLPVVTKNLSRQNKMTKTSILVRAAAVGIFAAALSYAYRNRIQPV</sequence>
<evidence type="ECO:0000313" key="5">
    <source>
        <dbReference type="EnsemblProtists" id="PYU1_T002376"/>
    </source>
</evidence>
<reference evidence="5" key="3">
    <citation type="submission" date="2014-11" db="UniProtKB">
        <authorList>
            <consortium name="EnsemblProtists"/>
        </authorList>
    </citation>
    <scope>IDENTIFICATION</scope>
    <source>
        <strain evidence="5">DAOM BR144</strain>
    </source>
</reference>
<feature type="domain" description="Rab-GAP TBC" evidence="4">
    <location>
        <begin position="83"/>
        <end position="275"/>
    </location>
</feature>
<dbReference type="eggNOG" id="KOG2595">
    <property type="taxonomic scope" value="Eukaryota"/>
</dbReference>
<reference evidence="6" key="2">
    <citation type="submission" date="2010-04" db="EMBL/GenBank/DDBJ databases">
        <authorList>
            <person name="Buell R."/>
            <person name="Hamilton J."/>
            <person name="Hostetler J."/>
        </authorList>
    </citation>
    <scope>NUCLEOTIDE SEQUENCE [LARGE SCALE GENOMIC DNA]</scope>
    <source>
        <strain evidence="6">DAOM:BR144</strain>
    </source>
</reference>
<dbReference type="HOGENOM" id="CLU_039465_2_0_1"/>
<dbReference type="Gene3D" id="1.10.472.80">
    <property type="entry name" value="Ypt/Rab-GAP domain of gyp1p, domain 3"/>
    <property type="match status" value="1"/>
</dbReference>
<evidence type="ECO:0000256" key="3">
    <source>
        <dbReference type="SAM" id="Phobius"/>
    </source>
</evidence>
<feature type="region of interest" description="Disordered" evidence="2">
    <location>
        <begin position="1"/>
        <end position="26"/>
    </location>
</feature>
<organism evidence="5 6">
    <name type="scientific">Globisporangium ultimum (strain ATCC 200006 / CBS 805.95 / DAOM BR144)</name>
    <name type="common">Pythium ultimum</name>
    <dbReference type="NCBI Taxonomy" id="431595"/>
    <lineage>
        <taxon>Eukaryota</taxon>
        <taxon>Sar</taxon>
        <taxon>Stramenopiles</taxon>
        <taxon>Oomycota</taxon>
        <taxon>Peronosporomycetes</taxon>
        <taxon>Pythiales</taxon>
        <taxon>Pythiaceae</taxon>
        <taxon>Globisporangium</taxon>
    </lineage>
</organism>
<dbReference type="SMART" id="SM00164">
    <property type="entry name" value="TBC"/>
    <property type="match status" value="1"/>
</dbReference>
<dbReference type="InParanoid" id="K3WBN5"/>
<dbReference type="FunFam" id="1.10.472.80:FF:000100">
    <property type="entry name" value="TBC1 domain protein"/>
    <property type="match status" value="1"/>
</dbReference>
<dbReference type="GO" id="GO:0006888">
    <property type="term" value="P:endoplasmic reticulum to Golgi vesicle-mediated transport"/>
    <property type="evidence" value="ECO:0007669"/>
    <property type="project" value="TreeGrafter"/>
</dbReference>
<reference evidence="6" key="1">
    <citation type="journal article" date="2010" name="Genome Biol.">
        <title>Genome sequence of the necrotrophic plant pathogen Pythium ultimum reveals original pathogenicity mechanisms and effector repertoire.</title>
        <authorList>
            <person name="Levesque C.A."/>
            <person name="Brouwer H."/>
            <person name="Cano L."/>
            <person name="Hamilton J.P."/>
            <person name="Holt C."/>
            <person name="Huitema E."/>
            <person name="Raffaele S."/>
            <person name="Robideau G.P."/>
            <person name="Thines M."/>
            <person name="Win J."/>
            <person name="Zerillo M.M."/>
            <person name="Beakes G.W."/>
            <person name="Boore J.L."/>
            <person name="Busam D."/>
            <person name="Dumas B."/>
            <person name="Ferriera S."/>
            <person name="Fuerstenberg S.I."/>
            <person name="Gachon C.M."/>
            <person name="Gaulin E."/>
            <person name="Govers F."/>
            <person name="Grenville-Briggs L."/>
            <person name="Horner N."/>
            <person name="Hostetler J."/>
            <person name="Jiang R.H."/>
            <person name="Johnson J."/>
            <person name="Krajaejun T."/>
            <person name="Lin H."/>
            <person name="Meijer H.J."/>
            <person name="Moore B."/>
            <person name="Morris P."/>
            <person name="Phuntmart V."/>
            <person name="Puiu D."/>
            <person name="Shetty J."/>
            <person name="Stajich J.E."/>
            <person name="Tripathy S."/>
            <person name="Wawra S."/>
            <person name="van West P."/>
            <person name="Whitty B.R."/>
            <person name="Coutinho P.M."/>
            <person name="Henrissat B."/>
            <person name="Martin F."/>
            <person name="Thomas P.D."/>
            <person name="Tyler B.M."/>
            <person name="De Vries R.P."/>
            <person name="Kamoun S."/>
            <person name="Yandell M."/>
            <person name="Tisserat N."/>
            <person name="Buell C.R."/>
        </authorList>
    </citation>
    <scope>NUCLEOTIDE SEQUENCE</scope>
    <source>
        <strain evidence="6">DAOM:BR144</strain>
    </source>
</reference>
<dbReference type="SUPFAM" id="SSF47923">
    <property type="entry name" value="Ypt/Rab-GAP domain of gyp1p"/>
    <property type="match status" value="2"/>
</dbReference>
<dbReference type="InterPro" id="IPR000195">
    <property type="entry name" value="Rab-GAP-TBC_dom"/>
</dbReference>
<keyword evidence="3" id="KW-1133">Transmembrane helix</keyword>
<name>K3WBN5_GLOUD</name>
<dbReference type="AlphaFoldDB" id="K3WBN5"/>
<dbReference type="PANTHER" id="PTHR20913">
    <property type="entry name" value="TBC1 DOMAIN FAMILY MEMBER 20/GTPASE"/>
    <property type="match status" value="1"/>
</dbReference>
<evidence type="ECO:0000256" key="1">
    <source>
        <dbReference type="ARBA" id="ARBA00022468"/>
    </source>
</evidence>